<evidence type="ECO:0000256" key="10">
    <source>
        <dbReference type="ARBA" id="ARBA00039846"/>
    </source>
</evidence>
<comment type="subcellular location">
    <subcellularLocation>
        <location evidence="3">Endoplasmic reticulum lumen</location>
    </subcellularLocation>
</comment>
<evidence type="ECO:0000256" key="5">
    <source>
        <dbReference type="ARBA" id="ARBA00012723"/>
    </source>
</evidence>
<dbReference type="CDD" id="cd02961">
    <property type="entry name" value="PDI_a_family"/>
    <property type="match status" value="1"/>
</dbReference>
<evidence type="ECO:0000313" key="13">
    <source>
        <dbReference type="Proteomes" id="UP000053411"/>
    </source>
</evidence>
<dbReference type="CDD" id="cd02982">
    <property type="entry name" value="PDI_b'_family"/>
    <property type="match status" value="1"/>
</dbReference>
<evidence type="ECO:0000256" key="4">
    <source>
        <dbReference type="ARBA" id="ARBA00006347"/>
    </source>
</evidence>
<dbReference type="InterPro" id="IPR017937">
    <property type="entry name" value="Thioredoxin_CS"/>
</dbReference>
<dbReference type="EMBL" id="KN848072">
    <property type="protein sequence ID" value="KIX98210.1"/>
    <property type="molecule type" value="Genomic_DNA"/>
</dbReference>
<comment type="similarity">
    <text evidence="4">Belongs to the protein disulfide isomerase family.</text>
</comment>
<keyword evidence="8" id="KW-0413">Isomerase</keyword>
<dbReference type="OrthoDB" id="427280at2759"/>
<dbReference type="GeneID" id="27712036"/>
<evidence type="ECO:0000256" key="1">
    <source>
        <dbReference type="ARBA" id="ARBA00001182"/>
    </source>
</evidence>
<feature type="domain" description="Thioredoxin" evidence="11">
    <location>
        <begin position="314"/>
        <end position="463"/>
    </location>
</feature>
<dbReference type="GO" id="GO:0003756">
    <property type="term" value="F:protein disulfide isomerase activity"/>
    <property type="evidence" value="ECO:0007669"/>
    <property type="project" value="UniProtKB-EC"/>
</dbReference>
<keyword evidence="7" id="KW-1015">Disulfide bond</keyword>
<protein>
    <recommendedName>
        <fullName evidence="10">Protein disulfide-isomerase</fullName>
        <ecNumber evidence="5">5.3.4.1</ecNumber>
    </recommendedName>
</protein>
<dbReference type="STRING" id="1442371.A0A0D2H8M3"/>
<dbReference type="FunFam" id="3.40.30.10:FF:000185">
    <property type="entry name" value="Protein disulfide-isomerase"/>
    <property type="match status" value="1"/>
</dbReference>
<evidence type="ECO:0000256" key="2">
    <source>
        <dbReference type="ARBA" id="ARBA00002692"/>
    </source>
</evidence>
<dbReference type="AlphaFoldDB" id="A0A0D2H8M3"/>
<dbReference type="PRINTS" id="PR00421">
    <property type="entry name" value="THIOREDOXIN"/>
</dbReference>
<dbReference type="EC" id="5.3.4.1" evidence="5"/>
<organism evidence="12 13">
    <name type="scientific">Fonsecaea multimorphosa CBS 102226</name>
    <dbReference type="NCBI Taxonomy" id="1442371"/>
    <lineage>
        <taxon>Eukaryota</taxon>
        <taxon>Fungi</taxon>
        <taxon>Dikarya</taxon>
        <taxon>Ascomycota</taxon>
        <taxon>Pezizomycotina</taxon>
        <taxon>Eurotiomycetes</taxon>
        <taxon>Chaetothyriomycetidae</taxon>
        <taxon>Chaetothyriales</taxon>
        <taxon>Herpotrichiellaceae</taxon>
        <taxon>Fonsecaea</taxon>
    </lineage>
</organism>
<dbReference type="Gene3D" id="3.40.30.10">
    <property type="entry name" value="Glutaredoxin"/>
    <property type="match status" value="4"/>
</dbReference>
<evidence type="ECO:0000256" key="3">
    <source>
        <dbReference type="ARBA" id="ARBA00004319"/>
    </source>
</evidence>
<dbReference type="Proteomes" id="UP000053411">
    <property type="component" value="Unassembled WGS sequence"/>
</dbReference>
<dbReference type="PROSITE" id="PS00194">
    <property type="entry name" value="THIOREDOXIN_1"/>
    <property type="match status" value="1"/>
</dbReference>
<dbReference type="GO" id="GO:0034976">
    <property type="term" value="P:response to endoplasmic reticulum stress"/>
    <property type="evidence" value="ECO:0007669"/>
    <property type="project" value="TreeGrafter"/>
</dbReference>
<gene>
    <name evidence="12" type="ORF">Z520_06290</name>
</gene>
<reference evidence="12 13" key="1">
    <citation type="submission" date="2015-01" db="EMBL/GenBank/DDBJ databases">
        <title>The Genome Sequence of Fonsecaea multimorphosa CBS 102226.</title>
        <authorList>
            <consortium name="The Broad Institute Genomics Platform"/>
            <person name="Cuomo C."/>
            <person name="de Hoog S."/>
            <person name="Gorbushina A."/>
            <person name="Stielow B."/>
            <person name="Teixiera M."/>
            <person name="Abouelleil A."/>
            <person name="Chapman S.B."/>
            <person name="Priest M."/>
            <person name="Young S.K."/>
            <person name="Wortman J."/>
            <person name="Nusbaum C."/>
            <person name="Birren B."/>
        </authorList>
    </citation>
    <scope>NUCLEOTIDE SEQUENCE [LARGE SCALE GENOMIC DNA]</scope>
    <source>
        <strain evidence="12 13">CBS 102226</strain>
    </source>
</reference>
<dbReference type="PROSITE" id="PS51352">
    <property type="entry name" value="THIOREDOXIN_2"/>
    <property type="match status" value="1"/>
</dbReference>
<dbReference type="GO" id="GO:0005788">
    <property type="term" value="C:endoplasmic reticulum lumen"/>
    <property type="evidence" value="ECO:0007669"/>
    <property type="project" value="UniProtKB-SubCell"/>
</dbReference>
<dbReference type="Pfam" id="PF00085">
    <property type="entry name" value="Thioredoxin"/>
    <property type="match status" value="2"/>
</dbReference>
<dbReference type="SUPFAM" id="SSF52833">
    <property type="entry name" value="Thioredoxin-like"/>
    <property type="match status" value="4"/>
</dbReference>
<dbReference type="Pfam" id="PF13848">
    <property type="entry name" value="Thioredoxin_6"/>
    <property type="match status" value="1"/>
</dbReference>
<dbReference type="RefSeq" id="XP_016632333.1">
    <property type="nucleotide sequence ID" value="XM_016776791.1"/>
</dbReference>
<proteinExistence type="inferred from homology"/>
<evidence type="ECO:0000256" key="7">
    <source>
        <dbReference type="ARBA" id="ARBA00023157"/>
    </source>
</evidence>
<accession>A0A0D2H8M3</accession>
<sequence>MLTTLAAAAMAHSSVNHVHDLTDDTFRGFVEQNDMVLVGFVLPFLPGFQRFSREYLEAAQVLHGSRVQFATIDCQKQTRVSEEFVFSRWPTVKLFRGYGNVKQYEGAWKTSDIVSWLTRQTLPAISEVTADSLQELKSKSDVVVVGFFAPGDKDSREAFTSVAEALHEDYLFGITGDEDLARREQIAVPGIVLYKNFDEKKNILEMPSYDSRAISAFVKAASTPLVADFHPELHVNFVNTGLPLGYILTESADERAQLSRLVAPLAKKYRGTIIFGLVDVKVFNSIADDLRLEPNKWPAFAIKDAVKGHRFPLLDQGQQLSEQALGSFVESFVNGELKPVIKSEPVPETQEGPVTVIVGHTYDHLVINNDKDVLVDYYTQWCGPCKAMAPTYEKLAQLYVSHLTGCGRVTIAKVDAEANDVPGDIRGFPTFKLFPAGSKESPVQYVGPWTIADFANFVRDNGKHKIDVLIKINAGDSKLIQEDHPIPREQV</sequence>
<dbReference type="VEuPathDB" id="FungiDB:Z520_06290"/>
<evidence type="ECO:0000313" key="12">
    <source>
        <dbReference type="EMBL" id="KIX98210.1"/>
    </source>
</evidence>
<evidence type="ECO:0000256" key="9">
    <source>
        <dbReference type="ARBA" id="ARBA00023284"/>
    </source>
</evidence>
<dbReference type="InterPro" id="IPR036249">
    <property type="entry name" value="Thioredoxin-like_sf"/>
</dbReference>
<dbReference type="CDD" id="cd02981">
    <property type="entry name" value="PDI_b_family"/>
    <property type="match status" value="1"/>
</dbReference>
<name>A0A0D2H8M3_9EURO</name>
<comment type="function">
    <text evidence="2">Participates in the folding of proteins containing disulfide bonds, may be involved in glycosylation, prolyl hydroxylation and triglyceride transfer.</text>
</comment>
<dbReference type="InterPro" id="IPR013766">
    <property type="entry name" value="Thioredoxin_domain"/>
</dbReference>
<evidence type="ECO:0000256" key="6">
    <source>
        <dbReference type="ARBA" id="ARBA00022824"/>
    </source>
</evidence>
<evidence type="ECO:0000259" key="11">
    <source>
        <dbReference type="PROSITE" id="PS51352"/>
    </source>
</evidence>
<keyword evidence="13" id="KW-1185">Reference proteome</keyword>
<keyword evidence="6" id="KW-0256">Endoplasmic reticulum</keyword>
<comment type="catalytic activity">
    <reaction evidence="1">
        <text>Catalyzes the rearrangement of -S-S- bonds in proteins.</text>
        <dbReference type="EC" id="5.3.4.1"/>
    </reaction>
</comment>
<dbReference type="GO" id="GO:0006457">
    <property type="term" value="P:protein folding"/>
    <property type="evidence" value="ECO:0007669"/>
    <property type="project" value="TreeGrafter"/>
</dbReference>
<evidence type="ECO:0000256" key="8">
    <source>
        <dbReference type="ARBA" id="ARBA00023235"/>
    </source>
</evidence>
<dbReference type="CDD" id="cd02995">
    <property type="entry name" value="PDI_a_PDI_a'_C"/>
    <property type="match status" value="1"/>
</dbReference>
<dbReference type="PANTHER" id="PTHR18929">
    <property type="entry name" value="PROTEIN DISULFIDE ISOMERASE"/>
    <property type="match status" value="1"/>
</dbReference>
<dbReference type="PANTHER" id="PTHR18929:SF132">
    <property type="entry name" value="PROTEIN DISULFIDE-ISOMERASE A3"/>
    <property type="match status" value="1"/>
</dbReference>
<keyword evidence="9" id="KW-0676">Redox-active center</keyword>